<evidence type="ECO:0008006" key="3">
    <source>
        <dbReference type="Google" id="ProtNLM"/>
    </source>
</evidence>
<evidence type="ECO:0000313" key="1">
    <source>
        <dbReference type="EMBL" id="SKC97855.1"/>
    </source>
</evidence>
<organism evidence="1 2">
    <name type="scientific">Chitinophaga ginsengisegetis</name>
    <dbReference type="NCBI Taxonomy" id="393003"/>
    <lineage>
        <taxon>Bacteria</taxon>
        <taxon>Pseudomonadati</taxon>
        <taxon>Bacteroidota</taxon>
        <taxon>Chitinophagia</taxon>
        <taxon>Chitinophagales</taxon>
        <taxon>Chitinophagaceae</taxon>
        <taxon>Chitinophaga</taxon>
    </lineage>
</organism>
<evidence type="ECO:0000313" key="2">
    <source>
        <dbReference type="Proteomes" id="UP000190166"/>
    </source>
</evidence>
<gene>
    <name evidence="1" type="ORF">SAMN05660461_1024</name>
</gene>
<proteinExistence type="predicted"/>
<dbReference type="Gene3D" id="3.40.50.12370">
    <property type="match status" value="1"/>
</dbReference>
<dbReference type="STRING" id="393003.SAMN05660461_1024"/>
<dbReference type="Proteomes" id="UP000190166">
    <property type="component" value="Unassembled WGS sequence"/>
</dbReference>
<dbReference type="EMBL" id="FUZZ01000001">
    <property type="protein sequence ID" value="SKC97855.1"/>
    <property type="molecule type" value="Genomic_DNA"/>
</dbReference>
<dbReference type="AlphaFoldDB" id="A0A1T5NBR0"/>
<keyword evidence="2" id="KW-1185">Reference proteome</keyword>
<protein>
    <recommendedName>
        <fullName evidence="3">Nucleotide-binding universal stress protein, UspA family</fullName>
    </recommendedName>
</protein>
<sequence>MKKILFVTDAVSFNGPSLEFACYLCNLTHSKLTGVFLENQVLELRSAEDIREIAVGKPVPGIELEDQKNLFRDKNIDRFKNICESNGVNCLVHLDAGMPVTEVVKESRYADLIVLDAATSFSWRPESIPTTFVKEVLEKSECPVVIAPEDFDGVDEIIFTYNGSCSSVFAMKQFTNLFPQLGTCKATVLSVTETGKPIKGDEARLREWLDTHYNNTEIQVVEDESVSTRLLEFMFSKEKVFIVMGAYGRSVLSTAFVPNPATLVVKLVTQPVFITHY</sequence>
<name>A0A1T5NBR0_9BACT</name>
<accession>A0A1T5NBR0</accession>
<reference evidence="1 2" key="1">
    <citation type="submission" date="2017-02" db="EMBL/GenBank/DDBJ databases">
        <authorList>
            <person name="Peterson S.W."/>
        </authorList>
    </citation>
    <scope>NUCLEOTIDE SEQUENCE [LARGE SCALE GENOMIC DNA]</scope>
    <source>
        <strain evidence="1 2">DSM 18108</strain>
    </source>
</reference>
<dbReference type="SUPFAM" id="SSF52402">
    <property type="entry name" value="Adenine nucleotide alpha hydrolases-like"/>
    <property type="match status" value="2"/>
</dbReference>
<dbReference type="RefSeq" id="WP_079468321.1">
    <property type="nucleotide sequence ID" value="NZ_FUZZ01000001.1"/>
</dbReference>